<comment type="caution">
    <text evidence="1">The sequence shown here is derived from an EMBL/GenBank/DDBJ whole genome shotgun (WGS) entry which is preliminary data.</text>
</comment>
<accession>A0ACB0YX83</accession>
<evidence type="ECO:0000313" key="1">
    <source>
        <dbReference type="EMBL" id="CAK5067356.1"/>
    </source>
</evidence>
<organism evidence="1 2">
    <name type="scientific">Meloidogyne enterolobii</name>
    <name type="common">Root-knot nematode worm</name>
    <name type="synonym">Meloidogyne mayaguensis</name>
    <dbReference type="NCBI Taxonomy" id="390850"/>
    <lineage>
        <taxon>Eukaryota</taxon>
        <taxon>Metazoa</taxon>
        <taxon>Ecdysozoa</taxon>
        <taxon>Nematoda</taxon>
        <taxon>Chromadorea</taxon>
        <taxon>Rhabditida</taxon>
        <taxon>Tylenchina</taxon>
        <taxon>Tylenchomorpha</taxon>
        <taxon>Tylenchoidea</taxon>
        <taxon>Meloidogynidae</taxon>
        <taxon>Meloidogyninae</taxon>
        <taxon>Meloidogyne</taxon>
    </lineage>
</organism>
<keyword evidence="2" id="KW-1185">Reference proteome</keyword>
<reference evidence="1" key="1">
    <citation type="submission" date="2023-11" db="EMBL/GenBank/DDBJ databases">
        <authorList>
            <person name="Poullet M."/>
        </authorList>
    </citation>
    <scope>NUCLEOTIDE SEQUENCE</scope>
    <source>
        <strain evidence="1">E1834</strain>
    </source>
</reference>
<evidence type="ECO:0000313" key="2">
    <source>
        <dbReference type="Proteomes" id="UP001497535"/>
    </source>
</evidence>
<protein>
    <submittedName>
        <fullName evidence="1">Uncharacterized protein</fullName>
    </submittedName>
</protein>
<gene>
    <name evidence="1" type="ORF">MENTE1834_LOCUS17819</name>
</gene>
<dbReference type="EMBL" id="CAVMJV010000020">
    <property type="protein sequence ID" value="CAK5067356.1"/>
    <property type="molecule type" value="Genomic_DNA"/>
</dbReference>
<sequence length="72" mass="8171">MHLRVENPPLSGRDHLAYRSFYAPCKFVVDGDLCEQYSTLDTGKQREIASALGLQPGVVVKKLEDLRTRYAF</sequence>
<name>A0ACB0YX83_MELEN</name>
<dbReference type="Proteomes" id="UP001497535">
    <property type="component" value="Unassembled WGS sequence"/>
</dbReference>
<proteinExistence type="predicted"/>